<comment type="caution">
    <text evidence="1">The sequence shown here is derived from an EMBL/GenBank/DDBJ whole genome shotgun (WGS) entry which is preliminary data.</text>
</comment>
<organism evidence="1 2">
    <name type="scientific">Candidatus Yonathbacteria bacterium RIFCSPLOWO2_01_FULL_43_27</name>
    <dbReference type="NCBI Taxonomy" id="1802726"/>
    <lineage>
        <taxon>Bacteria</taxon>
        <taxon>Candidatus Yonathiibacteriota</taxon>
    </lineage>
</organism>
<dbReference type="GO" id="GO:0006164">
    <property type="term" value="P:purine nucleotide biosynthetic process"/>
    <property type="evidence" value="ECO:0007669"/>
    <property type="project" value="UniProtKB-KW"/>
</dbReference>
<dbReference type="Proteomes" id="UP000178817">
    <property type="component" value="Unassembled WGS sequence"/>
</dbReference>
<sequence>MEESFIERNFSNGSIGPYRDAGKVVVSLVDEFAAKVSCNIFKYLSIKEFHTHFIERRNTTSFNAFHCKPLGFNVVVNAGNDGVHTVDFFLNDRMHPLICTGEQAWRLLCDGEEIDEIEPLLSVEDEVRVRNMASNAFKALRCALRKKAEAELYELKLEFGRRTQGYMAGKPIITGIVTSRECRVASVGGKKNIENSDFNLATLTEKLFS</sequence>
<dbReference type="GO" id="GO:0004639">
    <property type="term" value="F:phosphoribosylaminoimidazolesuccinocarboxamide synthase activity"/>
    <property type="evidence" value="ECO:0007669"/>
    <property type="project" value="UniProtKB-EC"/>
</dbReference>
<dbReference type="Gene3D" id="3.30.200.20">
    <property type="entry name" value="Phosphorylase Kinase, domain 1"/>
    <property type="match status" value="1"/>
</dbReference>
<proteinExistence type="predicted"/>
<name>A0A1G2SDS3_9BACT</name>
<dbReference type="SUPFAM" id="SSF56104">
    <property type="entry name" value="SAICAR synthase-like"/>
    <property type="match status" value="1"/>
</dbReference>
<dbReference type="GO" id="GO:0005524">
    <property type="term" value="F:ATP binding"/>
    <property type="evidence" value="ECO:0007669"/>
    <property type="project" value="UniProtKB-KW"/>
</dbReference>
<gene>
    <name evidence="1" type="ORF">A3B07_00045</name>
</gene>
<protein>
    <submittedName>
        <fullName evidence="1">Uncharacterized protein</fullName>
    </submittedName>
</protein>
<reference evidence="1 2" key="1">
    <citation type="journal article" date="2016" name="Nat. Commun.">
        <title>Thousands of microbial genomes shed light on interconnected biogeochemical processes in an aquifer system.</title>
        <authorList>
            <person name="Anantharaman K."/>
            <person name="Brown C.T."/>
            <person name="Hug L.A."/>
            <person name="Sharon I."/>
            <person name="Castelle C.J."/>
            <person name="Probst A.J."/>
            <person name="Thomas B.C."/>
            <person name="Singh A."/>
            <person name="Wilkins M.J."/>
            <person name="Karaoz U."/>
            <person name="Brodie E.L."/>
            <person name="Williams K.H."/>
            <person name="Hubbard S.S."/>
            <person name="Banfield J.F."/>
        </authorList>
    </citation>
    <scope>NUCLEOTIDE SEQUENCE [LARGE SCALE GENOMIC DNA]</scope>
</reference>
<dbReference type="AlphaFoldDB" id="A0A1G2SDS3"/>
<evidence type="ECO:0000313" key="1">
    <source>
        <dbReference type="EMBL" id="OHA83150.1"/>
    </source>
</evidence>
<dbReference type="EMBL" id="MHUV01000001">
    <property type="protein sequence ID" value="OHA83150.1"/>
    <property type="molecule type" value="Genomic_DNA"/>
</dbReference>
<evidence type="ECO:0000313" key="2">
    <source>
        <dbReference type="Proteomes" id="UP000178817"/>
    </source>
</evidence>
<accession>A0A1G2SDS3</accession>